<feature type="compositionally biased region" description="Basic residues" evidence="1">
    <location>
        <begin position="28"/>
        <end position="43"/>
    </location>
</feature>
<dbReference type="GO" id="GO:0016787">
    <property type="term" value="F:hydrolase activity"/>
    <property type="evidence" value="ECO:0007669"/>
    <property type="project" value="UniProtKB-KW"/>
</dbReference>
<protein>
    <submittedName>
        <fullName evidence="2">Hydrolase in cluster with formaldehyde/S-nitrosomycothiol reductase MscR</fullName>
    </submittedName>
</protein>
<proteinExistence type="predicted"/>
<feature type="compositionally biased region" description="Basic and acidic residues" evidence="1">
    <location>
        <begin position="1"/>
        <end position="20"/>
    </location>
</feature>
<dbReference type="EMBL" id="CADCUN010000106">
    <property type="protein sequence ID" value="CAA9382816.1"/>
    <property type="molecule type" value="Genomic_DNA"/>
</dbReference>
<feature type="region of interest" description="Disordered" evidence="1">
    <location>
        <begin position="1"/>
        <end position="202"/>
    </location>
</feature>
<feature type="non-terminal residue" evidence="2">
    <location>
        <position position="202"/>
    </location>
</feature>
<reference evidence="2" key="1">
    <citation type="submission" date="2020-02" db="EMBL/GenBank/DDBJ databases">
        <authorList>
            <person name="Meier V. D."/>
        </authorList>
    </citation>
    <scope>NUCLEOTIDE SEQUENCE</scope>
    <source>
        <strain evidence="2">AVDCRST_MAG60</strain>
    </source>
</reference>
<feature type="non-terminal residue" evidence="2">
    <location>
        <position position="1"/>
    </location>
</feature>
<sequence length="202" mass="22440">DRPGRSRGRLRDVLPRRRDAPGGQQPVGRRRRRGVHRHRRPALRRGDPGGGGRPQRQGDHLHPRPRRPRAGRAGAARGHPRSHPAAPGRPAPVGADPHRRAVGRGPRGRPDHQGRRCRAQGAPHARPCPGCGVPLRPRPRLRVHRRHPLPGWSGRDGSLVQRRGPDQGLDPLEAAGAARRDRGAHRPRTGHDHRGRTRRSRL</sequence>
<feature type="compositionally biased region" description="Basic residues" evidence="1">
    <location>
        <begin position="182"/>
        <end position="202"/>
    </location>
</feature>
<name>A0A6J4NEL3_9ACTN</name>
<feature type="compositionally biased region" description="Basic residues" evidence="1">
    <location>
        <begin position="137"/>
        <end position="148"/>
    </location>
</feature>
<accession>A0A6J4NEL3</accession>
<feature type="compositionally biased region" description="Low complexity" evidence="1">
    <location>
        <begin position="84"/>
        <end position="95"/>
    </location>
</feature>
<evidence type="ECO:0000313" key="2">
    <source>
        <dbReference type="EMBL" id="CAA9382816.1"/>
    </source>
</evidence>
<dbReference type="AlphaFoldDB" id="A0A6J4NEL3"/>
<keyword evidence="2" id="KW-0378">Hydrolase</keyword>
<organism evidence="2">
    <name type="scientific">uncultured Nocardioides sp</name>
    <dbReference type="NCBI Taxonomy" id="198441"/>
    <lineage>
        <taxon>Bacteria</taxon>
        <taxon>Bacillati</taxon>
        <taxon>Actinomycetota</taxon>
        <taxon>Actinomycetes</taxon>
        <taxon>Propionibacteriales</taxon>
        <taxon>Nocardioidaceae</taxon>
        <taxon>Nocardioides</taxon>
        <taxon>environmental samples</taxon>
    </lineage>
</organism>
<gene>
    <name evidence="2" type="ORF">AVDCRST_MAG60-1018</name>
</gene>
<evidence type="ECO:0000256" key="1">
    <source>
        <dbReference type="SAM" id="MobiDB-lite"/>
    </source>
</evidence>